<dbReference type="InterPro" id="IPR011055">
    <property type="entry name" value="Dup_hybrid_motif"/>
</dbReference>
<dbReference type="EMBL" id="CP029494">
    <property type="protein sequence ID" value="AWN24000.1"/>
    <property type="molecule type" value="Genomic_DNA"/>
</dbReference>
<name>A0A2Z3JL45_9DEIO</name>
<gene>
    <name evidence="3" type="ORF">DKM44_12800</name>
</gene>
<dbReference type="SUPFAM" id="SSF51261">
    <property type="entry name" value="Duplicated hybrid motif"/>
    <property type="match status" value="1"/>
</dbReference>
<evidence type="ECO:0000259" key="2">
    <source>
        <dbReference type="Pfam" id="PF01551"/>
    </source>
</evidence>
<proteinExistence type="predicted"/>
<dbReference type="InterPro" id="IPR016047">
    <property type="entry name" value="M23ase_b-sheet_dom"/>
</dbReference>
<dbReference type="Pfam" id="PF01551">
    <property type="entry name" value="Peptidase_M23"/>
    <property type="match status" value="1"/>
</dbReference>
<organism evidence="3 4">
    <name type="scientific">Deinococcus irradiatisoli</name>
    <dbReference type="NCBI Taxonomy" id="2202254"/>
    <lineage>
        <taxon>Bacteria</taxon>
        <taxon>Thermotogati</taxon>
        <taxon>Deinococcota</taxon>
        <taxon>Deinococci</taxon>
        <taxon>Deinococcales</taxon>
        <taxon>Deinococcaceae</taxon>
        <taxon>Deinococcus</taxon>
    </lineage>
</organism>
<sequence>MTTGGGSGGSNGNTVYIDVQARLDAFEASLKRLEADSASTGNKAGSALSGGIEKGLSVVKGLAVAAAASMAAAFVGVGAFIADGFQGVIEGQDAVSQLEAVIKSTGNAAGVTSEHLQDVASNIQLLTKFTAENVEATQSMLLTFTNVGAKGGVFDQATKTALDMAQALGGDAAQQALQLGKALNDPIAGISALSRVGVTFSDDQKKVIKSLVETGDTAGAQKIILAELNKEFGGSAEAAGQTFTGQMERAKNALGEVGESIAVRALPLVQQLLDAFIQHMPEIQAAVDKAVNAVSQGFTYLQANVFPVLVSAFNTLRPIAEQLFASLQSGVEQGRSLFAQFAPQISSTFSAAEPILKNFAAGFQSAFNLIGDIYNGVLRPVFGFIADQLGQLVGPATVALAGFSSAFKGAFEFVENLFRTILIPAFNAVLPVVEPILQNLTDKIGVAFGVIGGLFKTVGQVFTGDWSGAWETVKKTVTDAQASIATAFDNFVPRLEAAGKKLGTTILDGLKSALNGLERILLDIVGNALSALANSLPSQLADMVNKAADAAHAAADASAPKLGPPLPPAYGPSQNDTAQNRQPTVQGSSELRAMLGLGGDRTGTPFGQKYFGGEIHNGEDIFAKTGTDVLAPFTGYITTRWSETTGHIIELIDAAGNKLLLGHLDKYADGLEDAIKAAGGKLLVQQGQLIAEVGQTGSLAHADLGPGNAHIHAMGFRAGDYALKDAVSPFDLKYVGFPDPAQQTVIDQPKVGTPANVPSMGGSAAKAKVAPDAEEVRKSVEAEIHDILARVDLKLISKDAAIKLLSAVDSEAQAVAVKQGKGWQEYAATAKTAESAIKTLQGGSTAAKVTRDTLAALATQFEYAGKTGLPAYLKGLDAFIAQQDKAAKSAVAGSKAQLEAEANVNAARKAREQALSPSGTVVASADDLKKYGAQAKEIASLEAALATSTDNAWKLRAQARIAAYNAQGKAAQDVLAVIQSTEATQKEIDTKATERAKLVTANRLEAERDLAAGKLTLAEGTAQLVIDAYDLEIKAAGDSAEAKLAVEQRLGKDVLAARNVISKATTQTEIDQLEIQRNKAVNVEGLGLDQRQKLWAQYSAQIAQKQKDLTLTLKGNAQESTQALAGFQDTVTSKATQAADQLVQVGLAAAKDTVQGQVTVTQGLRKAEEQAAQAKRDAEIQLSKDLHQIAIDNAAAAAKESADTTAGQARDREIQLAGEIQLSQDLHQIAIDNAAAAEKESADTTAGQARDRQAQLAGEIQLAQDLHQIAIDNAAAAAKESADTTAGQARARDIQLAGEIQLSRDLHQIAVDNAAAAEKESADATAAQARDRQTQLYGEIQLSRDLHQIAIDNAAAAAKESADITAGQARDRETQLAGEIQLSRDLHQIAVDNAAAAAKESADITAAQARDRQTQLDAEIQLYRELHQIQIDNAAAAEKESADITAGQARDREIELAAEIQLAKDLHQIAIDNAAAAKKEAEDVAAAEARDRQAQLDGEIQLAEDLNQIRKDRLANLKTLAEAQQRLTDAQAGGAAKYQADIDALEKLRGKPGVVAEELDKLIAKYKELDRQDALEKSINKFGTYAKNAIPGIVAAISGLGGATDEVAGQWGQDLTSMTNDLVNFATSLAKGDYIGAAIQALTSIFTYFSRQAKAFRDELKATNDYDKQFRFDLNGYGTRTVQQYTTGFLFWQSTHFKESIDEAAKSLAQALENGYVSGIENGFTKALEMNDFSLFESTLTETVGRAALNGLITAFLNEGIMKDILGPRIQAVLAASKTPGTADDVQAAIGLKAGATEAAKAAKTFYDLVIKPIGDAFGLTGSGLPKPTSSTTPSQNVTITAQAAPLVATINVDQLATSFLKLDVTADKFVAAGQSNVTSAGLFGAQVDRLSKILTQVETDWAGLRR</sequence>
<feature type="domain" description="M23ase beta-sheet core" evidence="2">
    <location>
        <begin position="615"/>
        <end position="699"/>
    </location>
</feature>
<dbReference type="Proteomes" id="UP000245368">
    <property type="component" value="Chromosome"/>
</dbReference>
<keyword evidence="4" id="KW-1185">Reference proteome</keyword>
<accession>A0A2Z3JL45</accession>
<feature type="region of interest" description="Disordered" evidence="1">
    <location>
        <begin position="555"/>
        <end position="587"/>
    </location>
</feature>
<dbReference type="KEGG" id="dez:DKM44_12800"/>
<dbReference type="OrthoDB" id="74365at2"/>
<protein>
    <recommendedName>
        <fullName evidence="2">M23ase beta-sheet core domain-containing protein</fullName>
    </recommendedName>
</protein>
<dbReference type="RefSeq" id="WP_109827728.1">
    <property type="nucleotide sequence ID" value="NZ_CP029494.1"/>
</dbReference>
<feature type="compositionally biased region" description="Polar residues" evidence="1">
    <location>
        <begin position="572"/>
        <end position="587"/>
    </location>
</feature>
<dbReference type="Gene3D" id="2.70.70.10">
    <property type="entry name" value="Glucose Permease (Domain IIA)"/>
    <property type="match status" value="1"/>
</dbReference>
<evidence type="ECO:0000313" key="3">
    <source>
        <dbReference type="EMBL" id="AWN24000.1"/>
    </source>
</evidence>
<evidence type="ECO:0000256" key="1">
    <source>
        <dbReference type="SAM" id="MobiDB-lite"/>
    </source>
</evidence>
<reference evidence="3 4" key="1">
    <citation type="submission" date="2018-05" db="EMBL/GenBank/DDBJ databases">
        <title>Complete Genome Sequence of Deinococcus sp. strain 17bor-2.</title>
        <authorList>
            <person name="Srinivasan S."/>
        </authorList>
    </citation>
    <scope>NUCLEOTIDE SEQUENCE [LARGE SCALE GENOMIC DNA]</scope>
    <source>
        <strain evidence="3 4">17bor-2</strain>
    </source>
</reference>
<evidence type="ECO:0000313" key="4">
    <source>
        <dbReference type="Proteomes" id="UP000245368"/>
    </source>
</evidence>